<proteinExistence type="predicted"/>
<feature type="non-terminal residue" evidence="2">
    <location>
        <position position="103"/>
    </location>
</feature>
<keyword evidence="3" id="KW-1185">Reference proteome</keyword>
<gene>
    <name evidence="2" type="primary">Nphs1_1</name>
    <name evidence="2" type="ORF">CEYCYA_R12285</name>
</gene>
<feature type="domain" description="Ig-like" evidence="1">
    <location>
        <begin position="6"/>
        <end position="101"/>
    </location>
</feature>
<dbReference type="EMBL" id="VYZU01068140">
    <property type="protein sequence ID" value="NXY88911.1"/>
    <property type="molecule type" value="Genomic_DNA"/>
</dbReference>
<organism evidence="2 3">
    <name type="scientific">Ceyx cyanopectus</name>
    <name type="common">Indigo-banded kingfisher</name>
    <dbReference type="NCBI Taxonomy" id="390723"/>
    <lineage>
        <taxon>Eukaryota</taxon>
        <taxon>Metazoa</taxon>
        <taxon>Chordata</taxon>
        <taxon>Craniata</taxon>
        <taxon>Vertebrata</taxon>
        <taxon>Euteleostomi</taxon>
        <taxon>Archelosauria</taxon>
        <taxon>Archosauria</taxon>
        <taxon>Dinosauria</taxon>
        <taxon>Saurischia</taxon>
        <taxon>Theropoda</taxon>
        <taxon>Coelurosauria</taxon>
        <taxon>Aves</taxon>
        <taxon>Neognathae</taxon>
        <taxon>Neoaves</taxon>
        <taxon>Telluraves</taxon>
        <taxon>Coraciimorphae</taxon>
        <taxon>Coraciiformes</taxon>
        <taxon>Alcedinidae</taxon>
        <taxon>Ceyx</taxon>
    </lineage>
</organism>
<dbReference type="PROSITE" id="PS50835">
    <property type="entry name" value="IG_LIKE"/>
    <property type="match status" value="1"/>
</dbReference>
<dbReference type="AlphaFoldDB" id="A0A7L4NHE1"/>
<dbReference type="OrthoDB" id="10028801at2759"/>
<protein>
    <submittedName>
        <fullName evidence="2">NPHN protein</fullName>
    </submittedName>
</protein>
<name>A0A7L4NHE1_9AVES</name>
<dbReference type="InterPro" id="IPR013783">
    <property type="entry name" value="Ig-like_fold"/>
</dbReference>
<evidence type="ECO:0000259" key="1">
    <source>
        <dbReference type="PROSITE" id="PS50835"/>
    </source>
</evidence>
<sequence>VPADPPEAIWLEAPPPNSSFRAGTRLRLACHARGGHPAPRLKWTKDGRALPEGLGGAGAEAGGPLVTRELLLTLGPADNGATYACRHGGGGAGAGASPRLTVL</sequence>
<accession>A0A7L4NHE1</accession>
<evidence type="ECO:0000313" key="2">
    <source>
        <dbReference type="EMBL" id="NXY88911.1"/>
    </source>
</evidence>
<dbReference type="Pfam" id="PF13895">
    <property type="entry name" value="Ig_2"/>
    <property type="match status" value="1"/>
</dbReference>
<dbReference type="InterPro" id="IPR036179">
    <property type="entry name" value="Ig-like_dom_sf"/>
</dbReference>
<reference evidence="2 3" key="1">
    <citation type="submission" date="2020-02" db="EMBL/GenBank/DDBJ databases">
        <title>Bird 10,000 Genomes (B10K) Project - Family phase.</title>
        <authorList>
            <person name="Zhang G."/>
        </authorList>
    </citation>
    <scope>NUCLEOTIDE SEQUENCE [LARGE SCALE GENOMIC DNA]</scope>
    <source>
        <strain evidence="2">B10K-DU-013-51</strain>
        <tissue evidence="2">Mixed tissue sample</tissue>
    </source>
</reference>
<comment type="caution">
    <text evidence="2">The sequence shown here is derived from an EMBL/GenBank/DDBJ whole genome shotgun (WGS) entry which is preliminary data.</text>
</comment>
<dbReference type="InterPro" id="IPR007110">
    <property type="entry name" value="Ig-like_dom"/>
</dbReference>
<dbReference type="Gene3D" id="2.60.40.10">
    <property type="entry name" value="Immunoglobulins"/>
    <property type="match status" value="1"/>
</dbReference>
<dbReference type="SUPFAM" id="SSF48726">
    <property type="entry name" value="Immunoglobulin"/>
    <property type="match status" value="1"/>
</dbReference>
<dbReference type="Proteomes" id="UP000586704">
    <property type="component" value="Unassembled WGS sequence"/>
</dbReference>
<feature type="non-terminal residue" evidence="2">
    <location>
        <position position="1"/>
    </location>
</feature>
<evidence type="ECO:0000313" key="3">
    <source>
        <dbReference type="Proteomes" id="UP000586704"/>
    </source>
</evidence>